<evidence type="ECO:0000256" key="1">
    <source>
        <dbReference type="SAM" id="Coils"/>
    </source>
</evidence>
<accession>A0A7J7KPP2</accession>
<dbReference type="Proteomes" id="UP000593567">
    <property type="component" value="Unassembled WGS sequence"/>
</dbReference>
<reference evidence="2" key="1">
    <citation type="submission" date="2020-06" db="EMBL/GenBank/DDBJ databases">
        <title>Draft genome of Bugula neritina, a colonial animal packing powerful symbionts and potential medicines.</title>
        <authorList>
            <person name="Rayko M."/>
        </authorList>
    </citation>
    <scope>NUCLEOTIDE SEQUENCE [LARGE SCALE GENOMIC DNA]</scope>
    <source>
        <strain evidence="2">Kwan_BN1</strain>
    </source>
</reference>
<protein>
    <submittedName>
        <fullName evidence="2">Uncharacterized protein</fullName>
    </submittedName>
</protein>
<keyword evidence="1" id="KW-0175">Coiled coil</keyword>
<organism evidence="2 3">
    <name type="scientific">Bugula neritina</name>
    <name type="common">Brown bryozoan</name>
    <name type="synonym">Sertularia neritina</name>
    <dbReference type="NCBI Taxonomy" id="10212"/>
    <lineage>
        <taxon>Eukaryota</taxon>
        <taxon>Metazoa</taxon>
        <taxon>Spiralia</taxon>
        <taxon>Lophotrochozoa</taxon>
        <taxon>Bryozoa</taxon>
        <taxon>Gymnolaemata</taxon>
        <taxon>Cheilostomatida</taxon>
        <taxon>Flustrina</taxon>
        <taxon>Buguloidea</taxon>
        <taxon>Bugulidae</taxon>
        <taxon>Bugula</taxon>
    </lineage>
</organism>
<feature type="coiled-coil region" evidence="1">
    <location>
        <begin position="205"/>
        <end position="239"/>
    </location>
</feature>
<evidence type="ECO:0000313" key="3">
    <source>
        <dbReference type="Proteomes" id="UP000593567"/>
    </source>
</evidence>
<dbReference type="EMBL" id="VXIV02000176">
    <property type="protein sequence ID" value="KAF6040150.1"/>
    <property type="molecule type" value="Genomic_DNA"/>
</dbReference>
<evidence type="ECO:0000313" key="2">
    <source>
        <dbReference type="EMBL" id="KAF6040150.1"/>
    </source>
</evidence>
<gene>
    <name evidence="2" type="ORF">EB796_001543</name>
</gene>
<comment type="caution">
    <text evidence="2">The sequence shown here is derived from an EMBL/GenBank/DDBJ whole genome shotgun (WGS) entry which is preliminary data.</text>
</comment>
<dbReference type="AlphaFoldDB" id="A0A7J7KPP2"/>
<name>A0A7J7KPP2_BUGNE</name>
<sequence length="242" mass="27887">MKEGKKLLAADQEVELTLDTSLTLPIVPHYGQTVAKQSFSLPEKTNLLRNAITQFNYQIISSRQEHDKKHSYSLTTDDDDMSIDSAVDISNAKCNKTFLKNQGVQNSSLYNKQLNLECAMLFCGLDLIQLQKSKCDTNPTSDLESEFQDDLEDVLRSCSSSESWVTPEDIALSPSCSMNEPEHEWWKHIDKSDPANKHFHPTLVEKRRQLRRVEVKEKIEQLQQKLDQLRIQTKKRTKSKYL</sequence>
<proteinExistence type="predicted"/>
<keyword evidence="3" id="KW-1185">Reference proteome</keyword>